<keyword evidence="2" id="KW-1185">Reference proteome</keyword>
<dbReference type="Proteomes" id="UP001239111">
    <property type="component" value="Chromosome 4"/>
</dbReference>
<gene>
    <name evidence="1" type="ORF">QAD02_006803</name>
</gene>
<evidence type="ECO:0000313" key="2">
    <source>
        <dbReference type="Proteomes" id="UP001239111"/>
    </source>
</evidence>
<protein>
    <submittedName>
        <fullName evidence="1">Uncharacterized protein</fullName>
    </submittedName>
</protein>
<dbReference type="EMBL" id="CM056744">
    <property type="protein sequence ID" value="KAJ8665141.1"/>
    <property type="molecule type" value="Genomic_DNA"/>
</dbReference>
<comment type="caution">
    <text evidence="1">The sequence shown here is derived from an EMBL/GenBank/DDBJ whole genome shotgun (WGS) entry which is preliminary data.</text>
</comment>
<reference evidence="1" key="1">
    <citation type="submission" date="2023-04" db="EMBL/GenBank/DDBJ databases">
        <title>A chromosome-level genome assembly of the parasitoid wasp Eretmocerus hayati.</title>
        <authorList>
            <person name="Zhong Y."/>
            <person name="Liu S."/>
            <person name="Liu Y."/>
        </authorList>
    </citation>
    <scope>NUCLEOTIDE SEQUENCE</scope>
    <source>
        <strain evidence="1">ZJU_SS_LIU_2023</strain>
    </source>
</reference>
<evidence type="ECO:0000313" key="1">
    <source>
        <dbReference type="EMBL" id="KAJ8665141.1"/>
    </source>
</evidence>
<sequence>MIKINRIIKMPMEQMKSKSNYHSRKVPNLICIISKLAGVDWLRCFMRRRDLSLRKSEGTSITRICGFNNQEVNEFFDVYTKTIEKHGIKEEDTHNCNETPCYSESKENSSCSRG</sequence>
<organism evidence="1 2">
    <name type="scientific">Eretmocerus hayati</name>
    <dbReference type="NCBI Taxonomy" id="131215"/>
    <lineage>
        <taxon>Eukaryota</taxon>
        <taxon>Metazoa</taxon>
        <taxon>Ecdysozoa</taxon>
        <taxon>Arthropoda</taxon>
        <taxon>Hexapoda</taxon>
        <taxon>Insecta</taxon>
        <taxon>Pterygota</taxon>
        <taxon>Neoptera</taxon>
        <taxon>Endopterygota</taxon>
        <taxon>Hymenoptera</taxon>
        <taxon>Apocrita</taxon>
        <taxon>Proctotrupomorpha</taxon>
        <taxon>Chalcidoidea</taxon>
        <taxon>Aphelinidae</taxon>
        <taxon>Aphelininae</taxon>
        <taxon>Eretmocerus</taxon>
    </lineage>
</organism>
<name>A0ACC2N330_9HYME</name>
<proteinExistence type="predicted"/>
<accession>A0ACC2N330</accession>